<comment type="caution">
    <text evidence="2">The sequence shown here is derived from an EMBL/GenBank/DDBJ whole genome shotgun (WGS) entry which is preliminary data.</text>
</comment>
<evidence type="ECO:0000256" key="1">
    <source>
        <dbReference type="SAM" id="Coils"/>
    </source>
</evidence>
<proteinExistence type="predicted"/>
<keyword evidence="1" id="KW-0175">Coiled coil</keyword>
<gene>
    <name evidence="2" type="ORF">PV327_007677</name>
</gene>
<sequence>MYTTTSHLFTSLLMCIRNCCQSREKLMRKMDITISSNVQSFAMDFGDIRELMGFGREIVMGALESLEFIRSHGREDDEMNFPFIRRMEKRLLNEITGVDHRLRNMEEQINERATDIVDIILTELPQRQELDETLRTLDKYLRRVDQLYQKFIHYSDSYDKYSNYTKLRFAEECTSPHADSLPDVIESIHRLIVPKNFVKSENSLFEQLARSTFKFMLMACINSTIVTSISMRNVAENE</sequence>
<dbReference type="EMBL" id="JAQQBR010000004">
    <property type="protein sequence ID" value="KAK0178829.1"/>
    <property type="molecule type" value="Genomic_DNA"/>
</dbReference>
<dbReference type="AlphaFoldDB" id="A0AA39FZP3"/>
<accession>A0AA39FZP3</accession>
<dbReference type="Proteomes" id="UP001168972">
    <property type="component" value="Unassembled WGS sequence"/>
</dbReference>
<reference evidence="2" key="2">
    <citation type="submission" date="2023-03" db="EMBL/GenBank/DDBJ databases">
        <authorList>
            <person name="Inwood S.N."/>
            <person name="Skelly J.G."/>
            <person name="Guhlin J."/>
            <person name="Harrop T.W.R."/>
            <person name="Goldson S.G."/>
            <person name="Dearden P.K."/>
        </authorList>
    </citation>
    <scope>NUCLEOTIDE SEQUENCE</scope>
    <source>
        <strain evidence="2">Lincoln</strain>
        <tissue evidence="2">Whole body</tissue>
    </source>
</reference>
<organism evidence="2 3">
    <name type="scientific">Microctonus hyperodae</name>
    <name type="common">Parasitoid wasp</name>
    <dbReference type="NCBI Taxonomy" id="165561"/>
    <lineage>
        <taxon>Eukaryota</taxon>
        <taxon>Metazoa</taxon>
        <taxon>Ecdysozoa</taxon>
        <taxon>Arthropoda</taxon>
        <taxon>Hexapoda</taxon>
        <taxon>Insecta</taxon>
        <taxon>Pterygota</taxon>
        <taxon>Neoptera</taxon>
        <taxon>Endopterygota</taxon>
        <taxon>Hymenoptera</taxon>
        <taxon>Apocrita</taxon>
        <taxon>Ichneumonoidea</taxon>
        <taxon>Braconidae</taxon>
        <taxon>Euphorinae</taxon>
        <taxon>Microctonus</taxon>
    </lineage>
</organism>
<name>A0AA39FZP3_MICHY</name>
<reference evidence="2" key="1">
    <citation type="journal article" date="2023" name="bioRxiv">
        <title>Scaffold-level genome assemblies of two parasitoid biocontrol wasps reveal the parthenogenesis mechanism and an associated novel virus.</title>
        <authorList>
            <person name="Inwood S."/>
            <person name="Skelly J."/>
            <person name="Guhlin J."/>
            <person name="Harrop T."/>
            <person name="Goldson S."/>
            <person name="Dearden P."/>
        </authorList>
    </citation>
    <scope>NUCLEOTIDE SEQUENCE</scope>
    <source>
        <strain evidence="2">Lincoln</strain>
        <tissue evidence="2">Whole body</tissue>
    </source>
</reference>
<evidence type="ECO:0000313" key="2">
    <source>
        <dbReference type="EMBL" id="KAK0178829.1"/>
    </source>
</evidence>
<feature type="coiled-coil region" evidence="1">
    <location>
        <begin position="88"/>
        <end position="150"/>
    </location>
</feature>
<keyword evidence="3" id="KW-1185">Reference proteome</keyword>
<evidence type="ECO:0000313" key="3">
    <source>
        <dbReference type="Proteomes" id="UP001168972"/>
    </source>
</evidence>
<protein>
    <submittedName>
        <fullName evidence="2">Uncharacterized protein</fullName>
    </submittedName>
</protein>